<dbReference type="RefSeq" id="WP_312646146.1">
    <property type="nucleotide sequence ID" value="NZ_CP116967.1"/>
</dbReference>
<dbReference type="EMBL" id="CP116967">
    <property type="protein sequence ID" value="WNM59403.1"/>
    <property type="molecule type" value="Genomic_DNA"/>
</dbReference>
<evidence type="ECO:0000313" key="1">
    <source>
        <dbReference type="EMBL" id="WNM59403.1"/>
    </source>
</evidence>
<dbReference type="KEGG" id="nall:PP769_06465"/>
<gene>
    <name evidence="1" type="ORF">PP769_06465</name>
</gene>
<evidence type="ECO:0000313" key="2">
    <source>
        <dbReference type="Proteomes" id="UP001302719"/>
    </source>
</evidence>
<protein>
    <submittedName>
        <fullName evidence="1">Uncharacterized protein</fullName>
    </submittedName>
</protein>
<keyword evidence="2" id="KW-1185">Reference proteome</keyword>
<reference evidence="1 2" key="1">
    <citation type="submission" date="2023-01" db="EMBL/GenBank/DDBJ databases">
        <title>Cultivation and genomic characterization of new, ubiquitous marine nitrite-oxidizing bacteria from the Nitrospirales.</title>
        <authorList>
            <person name="Mueller A.J."/>
            <person name="Daebeler A."/>
            <person name="Herbold C.W."/>
            <person name="Kirkegaard R.H."/>
            <person name="Daims H."/>
        </authorList>
    </citation>
    <scope>NUCLEOTIDE SEQUENCE [LARGE SCALE GENOMIC DNA]</scope>
    <source>
        <strain evidence="1 2">VA</strain>
    </source>
</reference>
<name>A0AA96GI88_9BACT</name>
<accession>A0AA96GI88</accession>
<sequence>MRPLLGTHGLSVWRYRFNTESAYRARDFPISLSYDTTTNLDLPDVALTGRALHSL</sequence>
<organism evidence="1 2">
    <name type="scientific">Candidatus Nitrospira allomarina</name>
    <dbReference type="NCBI Taxonomy" id="3020900"/>
    <lineage>
        <taxon>Bacteria</taxon>
        <taxon>Pseudomonadati</taxon>
        <taxon>Nitrospirota</taxon>
        <taxon>Nitrospiria</taxon>
        <taxon>Nitrospirales</taxon>
        <taxon>Nitrospiraceae</taxon>
        <taxon>Nitrospira</taxon>
    </lineage>
</organism>
<dbReference type="AlphaFoldDB" id="A0AA96GI88"/>
<dbReference type="Proteomes" id="UP001302719">
    <property type="component" value="Chromosome"/>
</dbReference>
<proteinExistence type="predicted"/>